<organism evidence="1 2">
    <name type="scientific">Sarocladium strictum</name>
    <name type="common">Black bundle disease fungus</name>
    <name type="synonym">Acremonium strictum</name>
    <dbReference type="NCBI Taxonomy" id="5046"/>
    <lineage>
        <taxon>Eukaryota</taxon>
        <taxon>Fungi</taxon>
        <taxon>Dikarya</taxon>
        <taxon>Ascomycota</taxon>
        <taxon>Pezizomycotina</taxon>
        <taxon>Sordariomycetes</taxon>
        <taxon>Hypocreomycetidae</taxon>
        <taxon>Hypocreales</taxon>
        <taxon>Sarocladiaceae</taxon>
        <taxon>Sarocladium</taxon>
    </lineage>
</organism>
<protein>
    <submittedName>
        <fullName evidence="1">Uncharacterized protein</fullName>
    </submittedName>
</protein>
<keyword evidence="2" id="KW-1185">Reference proteome</keyword>
<gene>
    <name evidence="1" type="ORF">NLU13_2455</name>
</gene>
<dbReference type="AlphaFoldDB" id="A0AA39GT35"/>
<comment type="caution">
    <text evidence="1">The sequence shown here is derived from an EMBL/GenBank/DDBJ whole genome shotgun (WGS) entry which is preliminary data.</text>
</comment>
<evidence type="ECO:0000313" key="2">
    <source>
        <dbReference type="Proteomes" id="UP001175261"/>
    </source>
</evidence>
<sequence>MAQQNTDDDYYQLTYVGSDKFEASVRQRIRLRVNCWYPGEVPGSCASAVRVKSIQIFRVYEHLHGVPSHGEWVASDFSTQVYRGQMAGTASPHLSSVRGRLTPNDAWGKDYTAGVIMPDYSTMYEFSWVFTPKGLMKWVDHCRGYEAGATEVSRKIRITFEQVSRSGQDIALVDRLEKVVDLSIFLRVQKSLFRKRVTMDTSEGIRARNLEARDRES</sequence>
<name>A0AA39GT35_SARSR</name>
<reference evidence="1" key="1">
    <citation type="submission" date="2022-10" db="EMBL/GenBank/DDBJ databases">
        <title>Determination and structural analysis of whole genome sequence of Sarocladium strictum F4-1.</title>
        <authorList>
            <person name="Hu L."/>
            <person name="Jiang Y."/>
        </authorList>
    </citation>
    <scope>NUCLEOTIDE SEQUENCE</scope>
    <source>
        <strain evidence="1">F4-1</strain>
    </source>
</reference>
<dbReference type="Proteomes" id="UP001175261">
    <property type="component" value="Unassembled WGS sequence"/>
</dbReference>
<accession>A0AA39GT35</accession>
<dbReference type="EMBL" id="JAPDFR010000001">
    <property type="protein sequence ID" value="KAK0392961.1"/>
    <property type="molecule type" value="Genomic_DNA"/>
</dbReference>
<evidence type="ECO:0000313" key="1">
    <source>
        <dbReference type="EMBL" id="KAK0392961.1"/>
    </source>
</evidence>
<proteinExistence type="predicted"/>